<evidence type="ECO:0000313" key="2">
    <source>
        <dbReference type="EMBL" id="CDW84754.1"/>
    </source>
</evidence>
<name>A0A078ARA5_STYLE</name>
<feature type="compositionally biased region" description="Polar residues" evidence="1">
    <location>
        <begin position="214"/>
        <end position="224"/>
    </location>
</feature>
<gene>
    <name evidence="2" type="primary">Contig11344.g12124</name>
    <name evidence="2" type="ORF">STYLEM_13822</name>
</gene>
<feature type="region of interest" description="Disordered" evidence="1">
    <location>
        <begin position="157"/>
        <end position="190"/>
    </location>
</feature>
<dbReference type="EMBL" id="CCKQ01013125">
    <property type="protein sequence ID" value="CDW84754.1"/>
    <property type="molecule type" value="Genomic_DNA"/>
</dbReference>
<feature type="compositionally biased region" description="Polar residues" evidence="1">
    <location>
        <begin position="175"/>
        <end position="190"/>
    </location>
</feature>
<keyword evidence="3" id="KW-1185">Reference proteome</keyword>
<feature type="compositionally biased region" description="Basic and acidic residues" evidence="1">
    <location>
        <begin position="203"/>
        <end position="213"/>
    </location>
</feature>
<organism evidence="2 3">
    <name type="scientific">Stylonychia lemnae</name>
    <name type="common">Ciliate</name>
    <dbReference type="NCBI Taxonomy" id="5949"/>
    <lineage>
        <taxon>Eukaryota</taxon>
        <taxon>Sar</taxon>
        <taxon>Alveolata</taxon>
        <taxon>Ciliophora</taxon>
        <taxon>Intramacronucleata</taxon>
        <taxon>Spirotrichea</taxon>
        <taxon>Stichotrichia</taxon>
        <taxon>Sporadotrichida</taxon>
        <taxon>Oxytrichidae</taxon>
        <taxon>Stylonychinae</taxon>
        <taxon>Stylonychia</taxon>
    </lineage>
</organism>
<reference evidence="2 3" key="1">
    <citation type="submission" date="2014-06" db="EMBL/GenBank/DDBJ databases">
        <authorList>
            <person name="Swart Estienne"/>
        </authorList>
    </citation>
    <scope>NUCLEOTIDE SEQUENCE [LARGE SCALE GENOMIC DNA]</scope>
    <source>
        <strain evidence="2 3">130c</strain>
    </source>
</reference>
<protein>
    <submittedName>
        <fullName evidence="2">Uncharacterized protein</fullName>
    </submittedName>
</protein>
<evidence type="ECO:0000256" key="1">
    <source>
        <dbReference type="SAM" id="MobiDB-lite"/>
    </source>
</evidence>
<dbReference type="Proteomes" id="UP000039865">
    <property type="component" value="Unassembled WGS sequence"/>
</dbReference>
<dbReference type="InParanoid" id="A0A078ARA5"/>
<evidence type="ECO:0000313" key="3">
    <source>
        <dbReference type="Proteomes" id="UP000039865"/>
    </source>
</evidence>
<dbReference type="AlphaFoldDB" id="A0A078ARA5"/>
<sequence length="224" mass="26629">MGNRNVCGFFPEMRREDDKFSIDGLNYDENAIIKQIYTSMGISNKEVSMVEFKRNLDVQMIFMRKRKLITPNMDQIYDYIDVLLDKDMRSNMRYRIGLNEFMVLWQNALHEKKLEDRRQWKDIKYKEPERENMCYGCLLCQKRDKIVKSEMSAEFAPTDLKRQQSDAGHTHKRGSGQSSLERSDVTSVSSHYQMPRLYVVDQDNKKFDSRSSIKSEQVNYKSRI</sequence>
<accession>A0A078ARA5</accession>
<feature type="region of interest" description="Disordered" evidence="1">
    <location>
        <begin position="203"/>
        <end position="224"/>
    </location>
</feature>
<proteinExistence type="predicted"/>